<dbReference type="EMBL" id="JAKZGO010000022">
    <property type="protein sequence ID" value="MCH7415450.1"/>
    <property type="molecule type" value="Genomic_DNA"/>
</dbReference>
<name>A0ABS9VHJ7_9BACT</name>
<evidence type="ECO:0000313" key="2">
    <source>
        <dbReference type="Proteomes" id="UP001165430"/>
    </source>
</evidence>
<keyword evidence="2" id="KW-1185">Reference proteome</keyword>
<comment type="caution">
    <text evidence="1">The sequence shown here is derived from an EMBL/GenBank/DDBJ whole genome shotgun (WGS) entry which is preliminary data.</text>
</comment>
<dbReference type="Proteomes" id="UP001165430">
    <property type="component" value="Unassembled WGS sequence"/>
</dbReference>
<evidence type="ECO:0000313" key="1">
    <source>
        <dbReference type="EMBL" id="MCH7415450.1"/>
    </source>
</evidence>
<reference evidence="1" key="1">
    <citation type="submission" date="2022-03" db="EMBL/GenBank/DDBJ databases">
        <title>De novo assembled genomes of Belliella spp. (Cyclobacteriaceae) strains.</title>
        <authorList>
            <person name="Szabo A."/>
            <person name="Korponai K."/>
            <person name="Felfoldi T."/>
        </authorList>
    </citation>
    <scope>NUCLEOTIDE SEQUENCE</scope>
    <source>
        <strain evidence="1">DSM 111903</strain>
    </source>
</reference>
<dbReference type="RefSeq" id="WP_241414336.1">
    <property type="nucleotide sequence ID" value="NZ_JAKZGO010000022.1"/>
</dbReference>
<protein>
    <submittedName>
        <fullName evidence="1">Uncharacterized protein</fullName>
    </submittedName>
</protein>
<organism evidence="1 2">
    <name type="scientific">Belliella alkalica</name>
    <dbReference type="NCBI Taxonomy" id="1730871"/>
    <lineage>
        <taxon>Bacteria</taxon>
        <taxon>Pseudomonadati</taxon>
        <taxon>Bacteroidota</taxon>
        <taxon>Cytophagia</taxon>
        <taxon>Cytophagales</taxon>
        <taxon>Cyclobacteriaceae</taxon>
        <taxon>Belliella</taxon>
    </lineage>
</organism>
<proteinExistence type="predicted"/>
<sequence length="85" mass="9963">MDVFEILAELDRREEQIKIKLKKIIEANLNPSPGERIQKAKLLLKLIHEFKEHVDADEFILAGMKLRDLEFEGLMILEKKPPILK</sequence>
<accession>A0ABS9VHJ7</accession>
<gene>
    <name evidence="1" type="ORF">MM213_18260</name>
</gene>